<evidence type="ECO:0000259" key="2">
    <source>
        <dbReference type="Pfam" id="PF17482"/>
    </source>
</evidence>
<dbReference type="STRING" id="1302685.SAMN05444408_104151"/>
<evidence type="ECO:0000313" key="4">
    <source>
        <dbReference type="Proteomes" id="UP000184236"/>
    </source>
</evidence>
<dbReference type="InterPro" id="IPR052042">
    <property type="entry name" value="Tail_sheath_structural"/>
</dbReference>
<sequence>MQNPTTPGVSVEEITRLPNSVSFVDTAIPVFIGYTELIPEEHTGPMNISSLLEYEKHFGKAKKESILLRDTEDKGVEIITPDAQFLMYYSLQMYFANGGGPCQILSTGNYASGTVELADLSAGLNMISNSDEPLLIVFPDAVSLPEADFYTIYNQTVAKIESTAKNSFVIVDTYYGNSVTQSNNRNTIANLRNNIVLTTHAAAYFPHLTTILNYTFDETDTPILHTGLQNEGQTSAVFYAGEIAALEELKAMASEEIENVPVDALVLADLLSQAIAIAEEINETADETSGQPLDAKADLIEAIEEAKAVLEAIYDGTIDDFVIPDDLDADTPVFSGEFDALRDAILAVKDEVGAANGKTLKSLESSNSALYNQIRKEISSLKVVLPPSAAMAGVYGRIDATRGAWKAPANVSLNYVLGPTEKVSDHEQSDMNVNEAGSVNAIRAFTGKGTLVWGARTMDAKEKTEDDQENIWKYINVRRYHDMIKLSISRALTDGKFINEPNISQTWLRAKAMIENFLHQQWLDGGLAGSNSKEAYHVEVSGDILKPKTMNITIEIALVRPAEFIVLNFSHQL</sequence>
<evidence type="ECO:0000313" key="3">
    <source>
        <dbReference type="EMBL" id="SHE79698.1"/>
    </source>
</evidence>
<gene>
    <name evidence="3" type="ORF">SAMN05444408_104151</name>
</gene>
<proteinExistence type="inferred from homology"/>
<dbReference type="Pfam" id="PF17482">
    <property type="entry name" value="Phage_sheath_1C"/>
    <property type="match status" value="1"/>
</dbReference>
<dbReference type="PANTHER" id="PTHR35861">
    <property type="match status" value="1"/>
</dbReference>
<organism evidence="3 4">
    <name type="scientific">Chryseobacterium takakiae</name>
    <dbReference type="NCBI Taxonomy" id="1302685"/>
    <lineage>
        <taxon>Bacteria</taxon>
        <taxon>Pseudomonadati</taxon>
        <taxon>Bacteroidota</taxon>
        <taxon>Flavobacteriia</taxon>
        <taxon>Flavobacteriales</taxon>
        <taxon>Weeksellaceae</taxon>
        <taxon>Chryseobacterium group</taxon>
        <taxon>Chryseobacterium</taxon>
    </lineage>
</organism>
<comment type="similarity">
    <text evidence="1">Belongs to the myoviridae tail sheath protein family.</text>
</comment>
<dbReference type="OrthoDB" id="9767864at2"/>
<protein>
    <recommendedName>
        <fullName evidence="2">Tail sheath protein C-terminal domain-containing protein</fullName>
    </recommendedName>
</protein>
<dbReference type="EMBL" id="FQVO01000004">
    <property type="protein sequence ID" value="SHE79698.1"/>
    <property type="molecule type" value="Genomic_DNA"/>
</dbReference>
<dbReference type="RefSeq" id="WP_072884167.1">
    <property type="nucleotide sequence ID" value="NZ_FQVO01000004.1"/>
</dbReference>
<dbReference type="PANTHER" id="PTHR35861:SF1">
    <property type="entry name" value="PHAGE TAIL SHEATH PROTEIN"/>
    <property type="match status" value="1"/>
</dbReference>
<dbReference type="Gene3D" id="3.40.50.11780">
    <property type="match status" value="2"/>
</dbReference>
<keyword evidence="4" id="KW-1185">Reference proteome</keyword>
<feature type="domain" description="Tail sheath protein C-terminal" evidence="2">
    <location>
        <begin position="468"/>
        <end position="569"/>
    </location>
</feature>
<reference evidence="4" key="1">
    <citation type="submission" date="2016-11" db="EMBL/GenBank/DDBJ databases">
        <authorList>
            <person name="Varghese N."/>
            <person name="Submissions S."/>
        </authorList>
    </citation>
    <scope>NUCLEOTIDE SEQUENCE [LARGE SCALE GENOMIC DNA]</scope>
    <source>
        <strain evidence="4">DSM 26898</strain>
    </source>
</reference>
<accession>A0A1M4WEM7</accession>
<evidence type="ECO:0000256" key="1">
    <source>
        <dbReference type="ARBA" id="ARBA00008005"/>
    </source>
</evidence>
<dbReference type="InterPro" id="IPR020287">
    <property type="entry name" value="Tail_sheath_C"/>
</dbReference>
<dbReference type="Proteomes" id="UP000184236">
    <property type="component" value="Unassembled WGS sequence"/>
</dbReference>
<name>A0A1M4WEM7_9FLAO</name>
<dbReference type="AlphaFoldDB" id="A0A1M4WEM7"/>